<evidence type="ECO:0000313" key="1">
    <source>
        <dbReference type="EMBL" id="CAL1273873.1"/>
    </source>
</evidence>
<gene>
    <name evidence="1" type="ORF">LARSCL_LOCUS7140</name>
</gene>
<dbReference type="Proteomes" id="UP001497382">
    <property type="component" value="Unassembled WGS sequence"/>
</dbReference>
<evidence type="ECO:0000313" key="2">
    <source>
        <dbReference type="Proteomes" id="UP001497382"/>
    </source>
</evidence>
<name>A0AAV1ZPU8_9ARAC</name>
<organism evidence="1 2">
    <name type="scientific">Larinioides sclopetarius</name>
    <dbReference type="NCBI Taxonomy" id="280406"/>
    <lineage>
        <taxon>Eukaryota</taxon>
        <taxon>Metazoa</taxon>
        <taxon>Ecdysozoa</taxon>
        <taxon>Arthropoda</taxon>
        <taxon>Chelicerata</taxon>
        <taxon>Arachnida</taxon>
        <taxon>Araneae</taxon>
        <taxon>Araneomorphae</taxon>
        <taxon>Entelegynae</taxon>
        <taxon>Araneoidea</taxon>
        <taxon>Araneidae</taxon>
        <taxon>Larinioides</taxon>
    </lineage>
</organism>
<dbReference type="AlphaFoldDB" id="A0AAV1ZPU8"/>
<protein>
    <submittedName>
        <fullName evidence="1">Uncharacterized protein</fullName>
    </submittedName>
</protein>
<accession>A0AAV1ZPU8</accession>
<sequence length="291" mass="34059">MATLKVEYTIDKFAPLFVISFSQVNCVDPDLTRCFGEFMNDETSKAISDCIKLLLKEYKDITDKISIEEFEDKLYVRSKREYMEQLVSRCLKLSEGEPTFFEFLLVCVYICKFSECIHAKYKCFKILKVTADCLETVYCMKYWNYFKEHDDFLGFADFCRSFKDREPSYKYANGEGIFVFSEAVDPKRNEKVKILGCLNVVDNVISLSGMGKKLTVNKQYFIPSRQDVSEDFLVRWHVMGGFSEDVDLKEWVDVPEKMFKTGICCGHCYAKCFQYPKDLVNEIKSYEVVRQ</sequence>
<proteinExistence type="predicted"/>
<keyword evidence="2" id="KW-1185">Reference proteome</keyword>
<dbReference type="EMBL" id="CAXIEN010000071">
    <property type="protein sequence ID" value="CAL1273873.1"/>
    <property type="molecule type" value="Genomic_DNA"/>
</dbReference>
<comment type="caution">
    <text evidence="1">The sequence shown here is derived from an EMBL/GenBank/DDBJ whole genome shotgun (WGS) entry which is preliminary data.</text>
</comment>
<reference evidence="1 2" key="1">
    <citation type="submission" date="2024-04" db="EMBL/GenBank/DDBJ databases">
        <authorList>
            <person name="Rising A."/>
            <person name="Reimegard J."/>
            <person name="Sonavane S."/>
            <person name="Akerstrom W."/>
            <person name="Nylinder S."/>
            <person name="Hedman E."/>
            <person name="Kallberg Y."/>
        </authorList>
    </citation>
    <scope>NUCLEOTIDE SEQUENCE [LARGE SCALE GENOMIC DNA]</scope>
</reference>